<evidence type="ECO:0000313" key="2">
    <source>
        <dbReference type="Proteomes" id="UP000632289"/>
    </source>
</evidence>
<dbReference type="InterPro" id="IPR008930">
    <property type="entry name" value="Terpenoid_cyclase/PrenylTrfase"/>
</dbReference>
<evidence type="ECO:0000313" key="1">
    <source>
        <dbReference type="EMBL" id="MBD3930455.1"/>
    </source>
</evidence>
<keyword evidence="2" id="KW-1185">Reference proteome</keyword>
<dbReference type="CDD" id="cd00688">
    <property type="entry name" value="ISOPREN_C2_like"/>
    <property type="match status" value="1"/>
</dbReference>
<reference evidence="1" key="1">
    <citation type="submission" date="2020-09" db="EMBL/GenBank/DDBJ databases">
        <title>Secondary metabolite and genome analysis of marine Streptomyces chumphonensis KK1-2T.</title>
        <authorList>
            <person name="Phongsopitanun W."/>
            <person name="Kanchanasin P."/>
            <person name="Pittayakhajonwut P."/>
            <person name="Suwanborirux K."/>
            <person name="Tanasupawat S."/>
        </authorList>
    </citation>
    <scope>NUCLEOTIDE SEQUENCE</scope>
    <source>
        <strain evidence="1">KK1-2</strain>
    </source>
</reference>
<dbReference type="Proteomes" id="UP000632289">
    <property type="component" value="Unassembled WGS sequence"/>
</dbReference>
<dbReference type="EMBL" id="JACXYU010000001">
    <property type="protein sequence ID" value="MBD3930455.1"/>
    <property type="molecule type" value="Genomic_DNA"/>
</dbReference>
<dbReference type="Gene3D" id="1.50.10.20">
    <property type="match status" value="2"/>
</dbReference>
<gene>
    <name evidence="1" type="ORF">IF129_02540</name>
</gene>
<protein>
    <submittedName>
        <fullName evidence="1">Uncharacterized protein</fullName>
    </submittedName>
</protein>
<proteinExistence type="predicted"/>
<dbReference type="AlphaFoldDB" id="A0A927EW57"/>
<organism evidence="1 2">
    <name type="scientific">Streptomyces chumphonensis</name>
    <dbReference type="NCBI Taxonomy" id="1214925"/>
    <lineage>
        <taxon>Bacteria</taxon>
        <taxon>Bacillati</taxon>
        <taxon>Actinomycetota</taxon>
        <taxon>Actinomycetes</taxon>
        <taxon>Kitasatosporales</taxon>
        <taxon>Streptomycetaceae</taxon>
        <taxon>Streptomyces</taxon>
    </lineage>
</organism>
<dbReference type="SUPFAM" id="SSF48239">
    <property type="entry name" value="Terpenoid cyclases/Protein prenyltransferases"/>
    <property type="match status" value="1"/>
</dbReference>
<accession>A0A927EW57</accession>
<sequence>MPHVGSPVTGASARSAGRTDISATAGRCLDRATRFAVDGQGGDGAWRVPSEPRVLENAVVACSLAGVRHAQAARARAVRWLARARPQEHDPFTRAVDEWLVAVVATGGGAAFTDLAAKDGPQARRTLYLHALACAAASPGADARRLLDQVARALAAGGGARRKPWQRALLLAFDTIARTALGLPVPVGHVEEFERAQSPDGSFYGMPLVTGMLHLALTRATPGHRVTLRARESLLADQRPDGTWRFLVSEVWDTGLLVRCLRGDRHFDRAALPPALAFLARAQNPDGGWPCTAVLDSDNDTTGNTLLALAGTPQAGRVRTAATRYARRHQTRDGLWNTWLTHDDTPAPDVVAHMVAGIGAAALPGLDLARARTWLTAHGADGHWPSDWYIPPAYGAAEISTTAHPHAPHRPTVDALLAAQRDDGGWPRIDGEPYSSPTATGLALTALATHGSSLPDVGGAIGQALRFLVETQTDDGTWTDRPVMSGPRPLLTATGTQIHALAARGLRDALALIRQEHPPC</sequence>
<dbReference type="RefSeq" id="WP_191207732.1">
    <property type="nucleotide sequence ID" value="NZ_BAABKL010000039.1"/>
</dbReference>
<comment type="caution">
    <text evidence="1">The sequence shown here is derived from an EMBL/GenBank/DDBJ whole genome shotgun (WGS) entry which is preliminary data.</text>
</comment>
<name>A0A927EW57_9ACTN</name>